<reference evidence="2" key="1">
    <citation type="submission" date="2016-11" db="EMBL/GenBank/DDBJ databases">
        <authorList>
            <person name="Varghese N."/>
            <person name="Submissions S."/>
        </authorList>
    </citation>
    <scope>NUCLEOTIDE SEQUENCE [LARGE SCALE GENOMIC DNA]</scope>
    <source>
        <strain evidence="2">DSM 26899</strain>
    </source>
</reference>
<organism evidence="1 2">
    <name type="scientific">Chryseobacterium polytrichastri</name>
    <dbReference type="NCBI Taxonomy" id="1302687"/>
    <lineage>
        <taxon>Bacteria</taxon>
        <taxon>Pseudomonadati</taxon>
        <taxon>Bacteroidota</taxon>
        <taxon>Flavobacteriia</taxon>
        <taxon>Flavobacteriales</taxon>
        <taxon>Weeksellaceae</taxon>
        <taxon>Chryseobacterium group</taxon>
        <taxon>Chryseobacterium</taxon>
    </lineage>
</organism>
<dbReference type="EMBL" id="FRAV01000012">
    <property type="protein sequence ID" value="SHL13371.1"/>
    <property type="molecule type" value="Genomic_DNA"/>
</dbReference>
<dbReference type="STRING" id="1302687.SAMN05444267_101291"/>
<name>A0A1M6Y570_9FLAO</name>
<dbReference type="RefSeq" id="WP_073292696.1">
    <property type="nucleotide sequence ID" value="NZ_FRAV01000012.1"/>
</dbReference>
<dbReference type="AlphaFoldDB" id="A0A1M6Y570"/>
<gene>
    <name evidence="1" type="ORF">SAMN05444267_101291</name>
</gene>
<dbReference type="OrthoDB" id="1249677at2"/>
<evidence type="ECO:0000313" key="1">
    <source>
        <dbReference type="EMBL" id="SHL13371.1"/>
    </source>
</evidence>
<evidence type="ECO:0000313" key="2">
    <source>
        <dbReference type="Proteomes" id="UP000184364"/>
    </source>
</evidence>
<sequence length="160" mass="19707">METKYFINTDLGYQDVSNKIIDDGYTYIDENRLINPKPMIFDYNELKWLRENLYNYVIYSYPMLSRQAFEDIRNISLDNIKSRPYIFTGFFHCLDEDIHLLKLKDVDNKVYNIYLIKYETWSDEEDTTKYGIIKKIRFENEEWYRNFFTNETDYNENKYS</sequence>
<keyword evidence="2" id="KW-1185">Reference proteome</keyword>
<dbReference type="Proteomes" id="UP000184364">
    <property type="component" value="Unassembled WGS sequence"/>
</dbReference>
<protein>
    <submittedName>
        <fullName evidence="1">Uncharacterized protein</fullName>
    </submittedName>
</protein>
<proteinExistence type="predicted"/>
<accession>A0A1M6Y570</accession>